<keyword evidence="1" id="KW-0812">Transmembrane</keyword>
<sequence length="178" mass="20051">MKDEFYAIGLWVLLNAAFSLVAFVVLDFLQKEEYTYVVIASFILISPRLLYKRITDISLRDGLKFVLDEKSNQELNLSGDIKISTLSSYTNVAKYFKAKSYRDDTNSFLRETETNSLKSALLAILILIMVPLFGGVSTETGTFVSVPASFFLAACTVWFPLSRLRTRNLAVIDYAKGE</sequence>
<name>A0A451AGV7_9GAMM</name>
<keyword evidence="1" id="KW-0472">Membrane</keyword>
<feature type="transmembrane region" description="Helical" evidence="1">
    <location>
        <begin position="142"/>
        <end position="161"/>
    </location>
</feature>
<evidence type="ECO:0000313" key="2">
    <source>
        <dbReference type="EMBL" id="VFK65268.1"/>
    </source>
</evidence>
<evidence type="ECO:0000313" key="3">
    <source>
        <dbReference type="EMBL" id="VFK71398.1"/>
    </source>
</evidence>
<organism evidence="2">
    <name type="scientific">Candidatus Kentrum sp. UNK</name>
    <dbReference type="NCBI Taxonomy" id="2126344"/>
    <lineage>
        <taxon>Bacteria</taxon>
        <taxon>Pseudomonadati</taxon>
        <taxon>Pseudomonadota</taxon>
        <taxon>Gammaproteobacteria</taxon>
        <taxon>Candidatus Kentrum</taxon>
    </lineage>
</organism>
<feature type="transmembrane region" description="Helical" evidence="1">
    <location>
        <begin position="7"/>
        <end position="28"/>
    </location>
</feature>
<evidence type="ECO:0000256" key="1">
    <source>
        <dbReference type="SAM" id="Phobius"/>
    </source>
</evidence>
<reference evidence="2" key="1">
    <citation type="submission" date="2019-02" db="EMBL/GenBank/DDBJ databases">
        <authorList>
            <person name="Gruber-Vodicka R. H."/>
            <person name="Seah K. B. B."/>
        </authorList>
    </citation>
    <scope>NUCLEOTIDE SEQUENCE</scope>
    <source>
        <strain evidence="3">BECK_BY19</strain>
        <strain evidence="2">BECK_BY8</strain>
    </source>
</reference>
<dbReference type="EMBL" id="CAADGD010000064">
    <property type="protein sequence ID" value="VFK71398.1"/>
    <property type="molecule type" value="Genomic_DNA"/>
</dbReference>
<feature type="transmembrane region" description="Helical" evidence="1">
    <location>
        <begin position="119"/>
        <end position="136"/>
    </location>
</feature>
<gene>
    <name evidence="2" type="ORF">BECKUNK1418G_GA0071005_10608</name>
    <name evidence="3" type="ORF">BECKUNK1418H_GA0071006_10648</name>
</gene>
<feature type="transmembrane region" description="Helical" evidence="1">
    <location>
        <begin position="34"/>
        <end position="51"/>
    </location>
</feature>
<accession>A0A451AGV7</accession>
<dbReference type="AlphaFoldDB" id="A0A451AGV7"/>
<dbReference type="EMBL" id="CAADFZ010000060">
    <property type="protein sequence ID" value="VFK65268.1"/>
    <property type="molecule type" value="Genomic_DNA"/>
</dbReference>
<proteinExistence type="predicted"/>
<keyword evidence="1" id="KW-1133">Transmembrane helix</keyword>
<protein>
    <submittedName>
        <fullName evidence="2">Uncharacterized protein</fullName>
    </submittedName>
</protein>